<accession>A0ABY7CAX1</accession>
<name>A0ABY7CAX1_9BASI</name>
<proteinExistence type="predicted"/>
<dbReference type="GeneID" id="77806596"/>
<protein>
    <submittedName>
        <fullName evidence="2">Uncharacterized protein</fullName>
    </submittedName>
</protein>
<feature type="region of interest" description="Disordered" evidence="1">
    <location>
        <begin position="1"/>
        <end position="48"/>
    </location>
</feature>
<sequence>MAHLKGVDAPDLSQCRPVTRDPPRDQSYAEADMNPAQSTPAASLRRSSSATSLSKLHSMAQSSWEIPARWAEAIGLNICVLRVCCLAAHPVAVVSSFNHASRASDQHLLLTVGGDEL</sequence>
<evidence type="ECO:0000313" key="2">
    <source>
        <dbReference type="EMBL" id="WAQ81311.1"/>
    </source>
</evidence>
<dbReference type="RefSeq" id="XP_053016866.1">
    <property type="nucleotide sequence ID" value="XM_053165701.1"/>
</dbReference>
<dbReference type="Proteomes" id="UP001164743">
    <property type="component" value="Chromosome 1A"/>
</dbReference>
<evidence type="ECO:0000313" key="3">
    <source>
        <dbReference type="Proteomes" id="UP001164743"/>
    </source>
</evidence>
<dbReference type="EMBL" id="CP110421">
    <property type="protein sequence ID" value="WAQ81311.1"/>
    <property type="molecule type" value="Genomic_DNA"/>
</dbReference>
<evidence type="ECO:0000256" key="1">
    <source>
        <dbReference type="SAM" id="MobiDB-lite"/>
    </source>
</evidence>
<organism evidence="2 3">
    <name type="scientific">Puccinia triticina</name>
    <dbReference type="NCBI Taxonomy" id="208348"/>
    <lineage>
        <taxon>Eukaryota</taxon>
        <taxon>Fungi</taxon>
        <taxon>Dikarya</taxon>
        <taxon>Basidiomycota</taxon>
        <taxon>Pucciniomycotina</taxon>
        <taxon>Pucciniomycetes</taxon>
        <taxon>Pucciniales</taxon>
        <taxon>Pucciniaceae</taxon>
        <taxon>Puccinia</taxon>
    </lineage>
</organism>
<keyword evidence="3" id="KW-1185">Reference proteome</keyword>
<reference evidence="2" key="1">
    <citation type="submission" date="2022-10" db="EMBL/GenBank/DDBJ databases">
        <title>Puccinia triticina Genome sequencing and assembly.</title>
        <authorList>
            <person name="Li C."/>
        </authorList>
    </citation>
    <scope>NUCLEOTIDE SEQUENCE</scope>
    <source>
        <strain evidence="2">Pt15</strain>
    </source>
</reference>
<feature type="compositionally biased region" description="Low complexity" evidence="1">
    <location>
        <begin position="38"/>
        <end position="48"/>
    </location>
</feature>
<gene>
    <name evidence="2" type="ORF">PtA15_1A651</name>
</gene>